<gene>
    <name evidence="1" type="ORF">rCG_46189</name>
</gene>
<organism evidence="1 2">
    <name type="scientific">Rattus norvegicus</name>
    <name type="common">Rat</name>
    <dbReference type="NCBI Taxonomy" id="10116"/>
    <lineage>
        <taxon>Eukaryota</taxon>
        <taxon>Metazoa</taxon>
        <taxon>Chordata</taxon>
        <taxon>Craniata</taxon>
        <taxon>Vertebrata</taxon>
        <taxon>Euteleostomi</taxon>
        <taxon>Mammalia</taxon>
        <taxon>Eutheria</taxon>
        <taxon>Euarchontoglires</taxon>
        <taxon>Glires</taxon>
        <taxon>Rodentia</taxon>
        <taxon>Myomorpha</taxon>
        <taxon>Muroidea</taxon>
        <taxon>Muridae</taxon>
        <taxon>Murinae</taxon>
        <taxon>Rattus</taxon>
    </lineage>
</organism>
<proteinExistence type="predicted"/>
<dbReference type="EMBL" id="CH473958">
    <property type="protein sequence ID" value="EDM09453.1"/>
    <property type="molecule type" value="Genomic_DNA"/>
</dbReference>
<accession>A6ID44</accession>
<dbReference type="Proteomes" id="UP000234681">
    <property type="component" value="Chromosome 13"/>
</dbReference>
<sequence>MGTESRVSPCIVFR</sequence>
<evidence type="ECO:0000313" key="1">
    <source>
        <dbReference type="EMBL" id="EDM09453.1"/>
    </source>
</evidence>
<evidence type="ECO:0000313" key="2">
    <source>
        <dbReference type="Proteomes" id="UP000234681"/>
    </source>
</evidence>
<name>A6ID44_RAT</name>
<protein>
    <submittedName>
        <fullName evidence="1">RCG46189</fullName>
    </submittedName>
</protein>
<reference evidence="1 2" key="1">
    <citation type="submission" date="2005-09" db="EMBL/GenBank/DDBJ databases">
        <authorList>
            <person name="Mural R.J."/>
            <person name="Li P.W."/>
            <person name="Adams M.D."/>
            <person name="Amanatides P.G."/>
            <person name="Baden-Tillson H."/>
            <person name="Barnstead M."/>
            <person name="Chin S.H."/>
            <person name="Dew I."/>
            <person name="Evans C.A."/>
            <person name="Ferriera S."/>
            <person name="Flanigan M."/>
            <person name="Fosler C."/>
            <person name="Glodek A."/>
            <person name="Gu Z."/>
            <person name="Holt R.A."/>
            <person name="Jennings D."/>
            <person name="Kraft C.L."/>
            <person name="Lu F."/>
            <person name="Nguyen T."/>
            <person name="Nusskern D.R."/>
            <person name="Pfannkoch C.M."/>
            <person name="Sitter C."/>
            <person name="Sutton G.G."/>
            <person name="Venter J.C."/>
            <person name="Wang Z."/>
            <person name="Woodage T."/>
            <person name="Zheng X.H."/>
            <person name="Zhong F."/>
        </authorList>
    </citation>
    <scope>NUCLEOTIDE SEQUENCE [LARGE SCALE GENOMIC DNA]</scope>
    <source>
        <strain>BN</strain>
        <strain evidence="2">Sprague-Dawley</strain>
    </source>
</reference>